<evidence type="ECO:0000313" key="2">
    <source>
        <dbReference type="EMBL" id="AHB47719.1"/>
    </source>
</evidence>
<dbReference type="EMBL" id="CP006912">
    <property type="protein sequence ID" value="AHB47719.1"/>
    <property type="molecule type" value="Genomic_DNA"/>
</dbReference>
<dbReference type="HOGENOM" id="CLU_169585_1_0_5"/>
<feature type="chain" id="PRO_5004740524" evidence="1">
    <location>
        <begin position="40"/>
        <end position="115"/>
    </location>
</feature>
<dbReference type="AlphaFoldDB" id="V5SCM4"/>
<protein>
    <submittedName>
        <fullName evidence="2">Uncharacterized protein</fullName>
    </submittedName>
</protein>
<organism evidence="2 3">
    <name type="scientific">Hyphomicrobium nitrativorans NL23</name>
    <dbReference type="NCBI Taxonomy" id="1029756"/>
    <lineage>
        <taxon>Bacteria</taxon>
        <taxon>Pseudomonadati</taxon>
        <taxon>Pseudomonadota</taxon>
        <taxon>Alphaproteobacteria</taxon>
        <taxon>Hyphomicrobiales</taxon>
        <taxon>Hyphomicrobiaceae</taxon>
        <taxon>Hyphomicrobium</taxon>
    </lineage>
</organism>
<gene>
    <name evidence="2" type="ORF">W911_03780</name>
</gene>
<keyword evidence="3" id="KW-1185">Reference proteome</keyword>
<dbReference type="PATRIC" id="fig|1029756.8.peg.789"/>
<evidence type="ECO:0000313" key="3">
    <source>
        <dbReference type="Proteomes" id="UP000018542"/>
    </source>
</evidence>
<keyword evidence="1" id="KW-0732">Signal</keyword>
<proteinExistence type="predicted"/>
<reference evidence="2 3" key="1">
    <citation type="journal article" date="2014" name="Genome Announc.">
        <title>Complete Genome Sequence of Hyphomicrobium nitrativorans Strain NL23, a Denitrifying Bacterium Isolated from Biofilm of a Methanol-Fed Denitrification System Treating Seawater at the Montreal Biodome.</title>
        <authorList>
            <person name="Martineau C."/>
            <person name="Villeneuve C."/>
            <person name="Mauffrey F."/>
            <person name="Villemur R."/>
        </authorList>
    </citation>
    <scope>NUCLEOTIDE SEQUENCE [LARGE SCALE GENOMIC DNA]</scope>
    <source>
        <strain evidence="2">NL23</strain>
    </source>
</reference>
<accession>V5SCM4</accession>
<name>V5SCM4_9HYPH</name>
<dbReference type="KEGG" id="hni:W911_03780"/>
<sequence length="115" mass="11747">MEVAMTPSTLIAPVFKSTAVRAVLAAIAASAAFSGQANAVSLGVKLACASDYYSYCSQHGVGSPAVRSCMRANGPKLSNRCVNALIGAGEVSRGEVERRRAVAARSKASRTASAN</sequence>
<dbReference type="Proteomes" id="UP000018542">
    <property type="component" value="Chromosome"/>
</dbReference>
<feature type="signal peptide" evidence="1">
    <location>
        <begin position="1"/>
        <end position="39"/>
    </location>
</feature>
<evidence type="ECO:0000256" key="1">
    <source>
        <dbReference type="SAM" id="SignalP"/>
    </source>
</evidence>